<feature type="compositionally biased region" description="Pro residues" evidence="1">
    <location>
        <begin position="70"/>
        <end position="92"/>
    </location>
</feature>
<dbReference type="OrthoDB" id="186197at2"/>
<feature type="chain" id="PRO_5016561707" evidence="2">
    <location>
        <begin position="24"/>
        <end position="331"/>
    </location>
</feature>
<dbReference type="EMBL" id="QNRR01000017">
    <property type="protein sequence ID" value="RBP36387.1"/>
    <property type="molecule type" value="Genomic_DNA"/>
</dbReference>
<keyword evidence="4" id="KW-1185">Reference proteome</keyword>
<evidence type="ECO:0000313" key="3">
    <source>
        <dbReference type="EMBL" id="RBP36387.1"/>
    </source>
</evidence>
<accession>A0A366H365</accession>
<proteinExistence type="predicted"/>
<dbReference type="Proteomes" id="UP000253426">
    <property type="component" value="Unassembled WGS sequence"/>
</dbReference>
<evidence type="ECO:0000256" key="2">
    <source>
        <dbReference type="SAM" id="SignalP"/>
    </source>
</evidence>
<evidence type="ECO:0000256" key="1">
    <source>
        <dbReference type="SAM" id="MobiDB-lite"/>
    </source>
</evidence>
<dbReference type="AlphaFoldDB" id="A0A366H365"/>
<sequence>MRFPNTLLIGLAALVLWGASRVAAPPTPKTLEEVPTLAIPGSGFGSLAARTMRLSLYAYWHSGEAYQAPPATPTPPQAPAANTPPPPPPPTPGVFSRRRLGATAPADPAAQPAPAAQPPPDTAHASAAPEPASDLSANDPPLVRAASWLRSLEKRRTQRKDRAPFSPGHAHYLNAATGWRLRLAYNLDPGDPVLYEILHHHILTTSQDVAQARMRSQLVTEQALAHAHSSQAGMSDALTGLGAAINAFNETVLAAQPGKPEHAQILANWEDITLCQRSFRERRAAAEQEGWWMNIPIHRRAEIDDYAKFLDRLTGHLQVYLERSGIEVSHR</sequence>
<dbReference type="RefSeq" id="WP_113961979.1">
    <property type="nucleotide sequence ID" value="NZ_QNRR01000017.1"/>
</dbReference>
<feature type="signal peptide" evidence="2">
    <location>
        <begin position="1"/>
        <end position="23"/>
    </location>
</feature>
<comment type="caution">
    <text evidence="3">The sequence shown here is derived from an EMBL/GenBank/DDBJ whole genome shotgun (WGS) entry which is preliminary data.</text>
</comment>
<gene>
    <name evidence="3" type="ORF">DES53_11798</name>
</gene>
<protein>
    <submittedName>
        <fullName evidence="3">Uncharacterized protein</fullName>
    </submittedName>
</protein>
<name>A0A366H365_9BACT</name>
<reference evidence="3 4" key="1">
    <citation type="submission" date="2018-06" db="EMBL/GenBank/DDBJ databases">
        <title>Genomic Encyclopedia of Type Strains, Phase IV (KMG-IV): sequencing the most valuable type-strain genomes for metagenomic binning, comparative biology and taxonomic classification.</title>
        <authorList>
            <person name="Goeker M."/>
        </authorList>
    </citation>
    <scope>NUCLEOTIDE SEQUENCE [LARGE SCALE GENOMIC DNA]</scope>
    <source>
        <strain evidence="3 4">DSM 25532</strain>
    </source>
</reference>
<feature type="region of interest" description="Disordered" evidence="1">
    <location>
        <begin position="68"/>
        <end position="141"/>
    </location>
</feature>
<keyword evidence="2" id="KW-0732">Signal</keyword>
<feature type="compositionally biased region" description="Low complexity" evidence="1">
    <location>
        <begin position="102"/>
        <end position="114"/>
    </location>
</feature>
<evidence type="ECO:0000313" key="4">
    <source>
        <dbReference type="Proteomes" id="UP000253426"/>
    </source>
</evidence>
<organism evidence="3 4">
    <name type="scientific">Roseimicrobium gellanilyticum</name>
    <dbReference type="NCBI Taxonomy" id="748857"/>
    <lineage>
        <taxon>Bacteria</taxon>
        <taxon>Pseudomonadati</taxon>
        <taxon>Verrucomicrobiota</taxon>
        <taxon>Verrucomicrobiia</taxon>
        <taxon>Verrucomicrobiales</taxon>
        <taxon>Verrucomicrobiaceae</taxon>
        <taxon>Roseimicrobium</taxon>
    </lineage>
</organism>